<dbReference type="STRING" id="469383.Cwoe_1670"/>
<evidence type="ECO:0000313" key="4">
    <source>
        <dbReference type="Proteomes" id="UP000008229"/>
    </source>
</evidence>
<dbReference type="InterPro" id="IPR050697">
    <property type="entry name" value="Adenylyl/Guanylyl_Cyclase_3/4"/>
</dbReference>
<dbReference type="SMART" id="SM00422">
    <property type="entry name" value="HTH_MERR"/>
    <property type="match status" value="1"/>
</dbReference>
<dbReference type="Gene3D" id="1.10.1660.10">
    <property type="match status" value="1"/>
</dbReference>
<dbReference type="GO" id="GO:0006171">
    <property type="term" value="P:cAMP biosynthetic process"/>
    <property type="evidence" value="ECO:0007669"/>
    <property type="project" value="TreeGrafter"/>
</dbReference>
<dbReference type="GO" id="GO:0004016">
    <property type="term" value="F:adenylate cyclase activity"/>
    <property type="evidence" value="ECO:0007669"/>
    <property type="project" value="UniProtKB-ARBA"/>
</dbReference>
<dbReference type="EMBL" id="CP001854">
    <property type="protein sequence ID" value="ADB50097.1"/>
    <property type="molecule type" value="Genomic_DNA"/>
</dbReference>
<comment type="similarity">
    <text evidence="1">Belongs to the adenylyl cyclase class-3 family.</text>
</comment>
<dbReference type="InterPro" id="IPR009061">
    <property type="entry name" value="DNA-bd_dom_put_sf"/>
</dbReference>
<dbReference type="AlphaFoldDB" id="D3F121"/>
<sequence length="411" mass="44571">MGPVTDEAGRATIALSLDEAARRAGVAPATLRRWVRDGLVPLAAGGVWTPAAAAQARIVARLRERGHSLAEIRVAGDAGRLAFGYVEELFPAPEEGVTLDQAARETGLEPALVERVLTSLGHGPHELDRIPEEELALLRRAADALDAGFPLVAMLQLVRVYGQAMAQIADAEVRLFHLYVHEPLMRDGVPGLEVAEQMEQLARGLLPIASPMMDQVHRRFLRHFVEQDVIGHMEAAFDGQIGDLGRLRVAIAFADLAGYTRLTEEVGEEEAVDAVERFVGAVELTLPEDARVIKTIGDAVMVVGADAPALVDWAVGFQQLFTERPRPRIGMHSGEALYREGDYYGREVNLAARVAARSGGGEVLVTRPLVEAAGPHLAFERIGEVRLKGFTESTELFLARAADAEQADRRD</sequence>
<dbReference type="PANTHER" id="PTHR43081:SF19">
    <property type="entry name" value="PH-SENSITIVE ADENYLATE CYCLASE RV1264"/>
    <property type="match status" value="1"/>
</dbReference>
<dbReference type="GO" id="GO:0006355">
    <property type="term" value="P:regulation of DNA-templated transcription"/>
    <property type="evidence" value="ECO:0007669"/>
    <property type="project" value="InterPro"/>
</dbReference>
<accession>D3F121</accession>
<name>D3F121_CONWI</name>
<dbReference type="Pfam" id="PF00211">
    <property type="entry name" value="Guanylate_cyc"/>
    <property type="match status" value="1"/>
</dbReference>
<dbReference type="GO" id="GO:0035556">
    <property type="term" value="P:intracellular signal transduction"/>
    <property type="evidence" value="ECO:0007669"/>
    <property type="project" value="InterPro"/>
</dbReference>
<dbReference type="GO" id="GO:0003677">
    <property type="term" value="F:DNA binding"/>
    <property type="evidence" value="ECO:0007669"/>
    <property type="project" value="InterPro"/>
</dbReference>
<dbReference type="eggNOG" id="COG0789">
    <property type="taxonomic scope" value="Bacteria"/>
</dbReference>
<dbReference type="Proteomes" id="UP000008229">
    <property type="component" value="Chromosome"/>
</dbReference>
<dbReference type="PANTHER" id="PTHR43081">
    <property type="entry name" value="ADENYLATE CYCLASE, TERMINAL-DIFFERENTIATION SPECIFIC-RELATED"/>
    <property type="match status" value="1"/>
</dbReference>
<dbReference type="PROSITE" id="PS50125">
    <property type="entry name" value="GUANYLATE_CYCLASE_2"/>
    <property type="match status" value="1"/>
</dbReference>
<evidence type="ECO:0000313" key="3">
    <source>
        <dbReference type="EMBL" id="ADB50097.1"/>
    </source>
</evidence>
<dbReference type="InterPro" id="IPR032026">
    <property type="entry name" value="Ad_Cy_reg"/>
</dbReference>
<evidence type="ECO:0000256" key="1">
    <source>
        <dbReference type="ARBA" id="ARBA00005381"/>
    </source>
</evidence>
<proteinExistence type="inferred from homology"/>
<dbReference type="Pfam" id="PF16701">
    <property type="entry name" value="Ad_Cy_reg"/>
    <property type="match status" value="1"/>
</dbReference>
<dbReference type="SUPFAM" id="SSF55073">
    <property type="entry name" value="Nucleotide cyclase"/>
    <property type="match status" value="1"/>
</dbReference>
<gene>
    <name evidence="3" type="ordered locus">Cwoe_1670</name>
</gene>
<dbReference type="CDD" id="cd07302">
    <property type="entry name" value="CHD"/>
    <property type="match status" value="1"/>
</dbReference>
<reference evidence="3 4" key="1">
    <citation type="journal article" date="2010" name="Stand. Genomic Sci.">
        <title>Complete genome sequence of Conexibacter woesei type strain (ID131577).</title>
        <authorList>
            <person name="Pukall R."/>
            <person name="Lapidus A."/>
            <person name="Glavina Del Rio T."/>
            <person name="Copeland A."/>
            <person name="Tice H."/>
            <person name="Cheng J.-F."/>
            <person name="Lucas S."/>
            <person name="Chen F."/>
            <person name="Nolan M."/>
            <person name="Bruce D."/>
            <person name="Goodwin L."/>
            <person name="Pitluck S."/>
            <person name="Mavromatis K."/>
            <person name="Ivanova N."/>
            <person name="Ovchinnikova G."/>
            <person name="Pati A."/>
            <person name="Chen A."/>
            <person name="Palaniappan K."/>
            <person name="Land M."/>
            <person name="Hauser L."/>
            <person name="Chang Y.-J."/>
            <person name="Jeffries C.D."/>
            <person name="Chain P."/>
            <person name="Meincke L."/>
            <person name="Sims D."/>
            <person name="Brettin T."/>
            <person name="Detter J.C."/>
            <person name="Rohde M."/>
            <person name="Goeker M."/>
            <person name="Bristow J."/>
            <person name="Eisen J.A."/>
            <person name="Markowitz V."/>
            <person name="Kyrpides N.C."/>
            <person name="Klenk H.-P."/>
            <person name="Hugenholtz P."/>
        </authorList>
    </citation>
    <scope>NUCLEOTIDE SEQUENCE [LARGE SCALE GENOMIC DNA]</scope>
    <source>
        <strain evidence="4">DSM 14684 / CIP 108061 / JCM 11494 / NBRC 100937 / ID131577</strain>
    </source>
</reference>
<feature type="domain" description="Guanylate cyclase" evidence="2">
    <location>
        <begin position="250"/>
        <end position="355"/>
    </location>
</feature>
<dbReference type="SUPFAM" id="SSF46955">
    <property type="entry name" value="Putative DNA-binding domain"/>
    <property type="match status" value="1"/>
</dbReference>
<dbReference type="KEGG" id="cwo:Cwoe_1670"/>
<reference evidence="4" key="2">
    <citation type="submission" date="2010-01" db="EMBL/GenBank/DDBJ databases">
        <title>The complete genome of Conexibacter woesei DSM 14684.</title>
        <authorList>
            <consortium name="US DOE Joint Genome Institute (JGI-PGF)"/>
            <person name="Lucas S."/>
            <person name="Copeland A."/>
            <person name="Lapidus A."/>
            <person name="Glavina del Rio T."/>
            <person name="Dalin E."/>
            <person name="Tice H."/>
            <person name="Bruce D."/>
            <person name="Goodwin L."/>
            <person name="Pitluck S."/>
            <person name="Kyrpides N."/>
            <person name="Mavromatis K."/>
            <person name="Ivanova N."/>
            <person name="Mikhailova N."/>
            <person name="Chertkov O."/>
            <person name="Brettin T."/>
            <person name="Detter J.C."/>
            <person name="Han C."/>
            <person name="Larimer F."/>
            <person name="Land M."/>
            <person name="Hauser L."/>
            <person name="Markowitz V."/>
            <person name="Cheng J.-F."/>
            <person name="Hugenholtz P."/>
            <person name="Woyke T."/>
            <person name="Wu D."/>
            <person name="Pukall R."/>
            <person name="Steenblock K."/>
            <person name="Schneider S."/>
            <person name="Klenk H.-P."/>
            <person name="Eisen J.A."/>
        </authorList>
    </citation>
    <scope>NUCLEOTIDE SEQUENCE [LARGE SCALE GENOMIC DNA]</scope>
    <source>
        <strain evidence="4">DSM 14684 / CIP 108061 / JCM 11494 / NBRC 100937 / ID131577</strain>
    </source>
</reference>
<keyword evidence="4" id="KW-1185">Reference proteome</keyword>
<dbReference type="Gene3D" id="3.30.70.1230">
    <property type="entry name" value="Nucleotide cyclase"/>
    <property type="match status" value="1"/>
</dbReference>
<organism evidence="3 4">
    <name type="scientific">Conexibacter woesei (strain DSM 14684 / CCUG 47730 / CIP 108061 / JCM 11494 / NBRC 100937 / ID131577)</name>
    <dbReference type="NCBI Taxonomy" id="469383"/>
    <lineage>
        <taxon>Bacteria</taxon>
        <taxon>Bacillati</taxon>
        <taxon>Actinomycetota</taxon>
        <taxon>Thermoleophilia</taxon>
        <taxon>Solirubrobacterales</taxon>
        <taxon>Conexibacteraceae</taxon>
        <taxon>Conexibacter</taxon>
    </lineage>
</organism>
<protein>
    <submittedName>
        <fullName evidence="3">Adenylate/guanylate cyclase</fullName>
    </submittedName>
</protein>
<dbReference type="InterPro" id="IPR000551">
    <property type="entry name" value="MerR-type_HTH_dom"/>
</dbReference>
<dbReference type="eggNOG" id="COG2114">
    <property type="taxonomic scope" value="Bacteria"/>
</dbReference>
<evidence type="ECO:0000259" key="2">
    <source>
        <dbReference type="PROSITE" id="PS50125"/>
    </source>
</evidence>
<dbReference type="InterPro" id="IPR001054">
    <property type="entry name" value="A/G_cyclase"/>
</dbReference>
<dbReference type="InterPro" id="IPR029787">
    <property type="entry name" value="Nucleotide_cyclase"/>
</dbReference>
<dbReference type="HOGENOM" id="CLU_577243_0_0_11"/>